<evidence type="ECO:0000313" key="2">
    <source>
        <dbReference type="Proteomes" id="UP000799766"/>
    </source>
</evidence>
<dbReference type="EMBL" id="MU001689">
    <property type="protein sequence ID" value="KAF2454972.1"/>
    <property type="molecule type" value="Genomic_DNA"/>
</dbReference>
<sequence length="143" mass="15811">MEFVLTLESPCFNHVGNPKEAQHAPHGHALMATAPLLLQAPEAPKALLSSHASWQVPDTGIERLLSLSSNLPLDGDVTPIQAWDYIRKQPGFENLELSRLRELTEKLLNFVKCYGFGSVMGQSDFENIVTDTFSRPTPAGYAY</sequence>
<keyword evidence="2" id="KW-1185">Reference proteome</keyword>
<dbReference type="AlphaFoldDB" id="A0A6A6NU60"/>
<organism evidence="1 2">
    <name type="scientific">Lineolata rhizophorae</name>
    <dbReference type="NCBI Taxonomy" id="578093"/>
    <lineage>
        <taxon>Eukaryota</taxon>
        <taxon>Fungi</taxon>
        <taxon>Dikarya</taxon>
        <taxon>Ascomycota</taxon>
        <taxon>Pezizomycotina</taxon>
        <taxon>Dothideomycetes</taxon>
        <taxon>Dothideomycetes incertae sedis</taxon>
        <taxon>Lineolatales</taxon>
        <taxon>Lineolataceae</taxon>
        <taxon>Lineolata</taxon>
    </lineage>
</organism>
<protein>
    <submittedName>
        <fullName evidence="1">Uncharacterized protein</fullName>
    </submittedName>
</protein>
<reference evidence="1" key="1">
    <citation type="journal article" date="2020" name="Stud. Mycol.">
        <title>101 Dothideomycetes genomes: a test case for predicting lifestyles and emergence of pathogens.</title>
        <authorList>
            <person name="Haridas S."/>
            <person name="Albert R."/>
            <person name="Binder M."/>
            <person name="Bloem J."/>
            <person name="Labutti K."/>
            <person name="Salamov A."/>
            <person name="Andreopoulos B."/>
            <person name="Baker S."/>
            <person name="Barry K."/>
            <person name="Bills G."/>
            <person name="Bluhm B."/>
            <person name="Cannon C."/>
            <person name="Castanera R."/>
            <person name="Culley D."/>
            <person name="Daum C."/>
            <person name="Ezra D."/>
            <person name="Gonzalez J."/>
            <person name="Henrissat B."/>
            <person name="Kuo A."/>
            <person name="Liang C."/>
            <person name="Lipzen A."/>
            <person name="Lutzoni F."/>
            <person name="Magnuson J."/>
            <person name="Mondo S."/>
            <person name="Nolan M."/>
            <person name="Ohm R."/>
            <person name="Pangilinan J."/>
            <person name="Park H.-J."/>
            <person name="Ramirez L."/>
            <person name="Alfaro M."/>
            <person name="Sun H."/>
            <person name="Tritt A."/>
            <person name="Yoshinaga Y."/>
            <person name="Zwiers L.-H."/>
            <person name="Turgeon B."/>
            <person name="Goodwin S."/>
            <person name="Spatafora J."/>
            <person name="Crous P."/>
            <person name="Grigoriev I."/>
        </authorList>
    </citation>
    <scope>NUCLEOTIDE SEQUENCE</scope>
    <source>
        <strain evidence="1">ATCC 16933</strain>
    </source>
</reference>
<accession>A0A6A6NU60</accession>
<evidence type="ECO:0000313" key="1">
    <source>
        <dbReference type="EMBL" id="KAF2454972.1"/>
    </source>
</evidence>
<name>A0A6A6NU60_9PEZI</name>
<gene>
    <name evidence="1" type="ORF">BDY21DRAFT_352056</name>
</gene>
<dbReference type="Proteomes" id="UP000799766">
    <property type="component" value="Unassembled WGS sequence"/>
</dbReference>
<proteinExistence type="predicted"/>
<dbReference type="OrthoDB" id="2590011at2759"/>